<sequence>MNKYLERLYNGLWKENPTFVLMLGMCPTLAVTTSAINGIGMGLSTTVVLVLSNMMISALRNLIPDRVRMPAFIVVVASFVTIVQFLMEGFTPSLYESLGIYIPLIVVNCIILGRAESYASKNPIVPSMFDGIGMGLGFTVGLTLIGMVREILGNGSFFGNTITALNDYHITLFGLAPGAFFVLGFLVAIMNIVRRNMEAKGKPLPAVQGCLGGDCSGCSLSSACTGKSLVHHVEELPPVNPKDVAKPQMVKQEVKHTANAKNVEDVEKSGSDSSYADDDIQGKGEDK</sequence>
<dbReference type="PANTHER" id="PTHR30586">
    <property type="entry name" value="ELECTRON TRANSPORT COMPLEX PROTEIN RNFE"/>
    <property type="match status" value="1"/>
</dbReference>
<comment type="subcellular location">
    <subcellularLocation>
        <location evidence="8">Cell membrane</location>
        <topology evidence="8">Multi-pass membrane protein</topology>
    </subcellularLocation>
    <subcellularLocation>
        <location evidence="1">Endomembrane system</location>
        <topology evidence="1">Multi-pass membrane protein</topology>
    </subcellularLocation>
</comment>
<dbReference type="RefSeq" id="WP_090161169.1">
    <property type="nucleotide sequence ID" value="NZ_FMWK01000003.1"/>
</dbReference>
<dbReference type="GO" id="GO:0022900">
    <property type="term" value="P:electron transport chain"/>
    <property type="evidence" value="ECO:0007669"/>
    <property type="project" value="UniProtKB-UniRule"/>
</dbReference>
<feature type="transmembrane region" description="Helical" evidence="8">
    <location>
        <begin position="168"/>
        <end position="193"/>
    </location>
</feature>
<evidence type="ECO:0000256" key="8">
    <source>
        <dbReference type="HAMAP-Rule" id="MF_00478"/>
    </source>
</evidence>
<dbReference type="InterPro" id="IPR010968">
    <property type="entry name" value="RnfE"/>
</dbReference>
<evidence type="ECO:0000313" key="10">
    <source>
        <dbReference type="EMBL" id="SCZ77253.1"/>
    </source>
</evidence>
<protein>
    <recommendedName>
        <fullName evidence="8">Ion-translocating oxidoreductase complex subunit E</fullName>
        <ecNumber evidence="8">7.-.-.-</ecNumber>
    </recommendedName>
    <alternativeName>
        <fullName evidence="8">Rnf electron transport complex subunit E</fullName>
    </alternativeName>
</protein>
<keyword evidence="7 8" id="KW-0472">Membrane</keyword>
<proteinExistence type="inferred from homology"/>
<comment type="subunit">
    <text evidence="8">The complex is composed of six subunits: RnfA, RnfB, RnfC, RnfD, RnfE and RnfG.</text>
</comment>
<evidence type="ECO:0000256" key="5">
    <source>
        <dbReference type="ARBA" id="ARBA00022982"/>
    </source>
</evidence>
<feature type="transmembrane region" description="Helical" evidence="8">
    <location>
        <begin position="124"/>
        <end position="148"/>
    </location>
</feature>
<evidence type="ECO:0000256" key="6">
    <source>
        <dbReference type="ARBA" id="ARBA00022989"/>
    </source>
</evidence>
<keyword evidence="6 8" id="KW-1133">Transmembrane helix</keyword>
<evidence type="ECO:0000256" key="2">
    <source>
        <dbReference type="ARBA" id="ARBA00022448"/>
    </source>
</evidence>
<dbReference type="NCBIfam" id="NF009070">
    <property type="entry name" value="PRK12405.1"/>
    <property type="match status" value="1"/>
</dbReference>
<evidence type="ECO:0000256" key="1">
    <source>
        <dbReference type="ARBA" id="ARBA00004127"/>
    </source>
</evidence>
<keyword evidence="2 8" id="KW-0813">Transport</keyword>
<organism evidence="10 11">
    <name type="scientific">Pseudobutyrivibrio xylanivorans</name>
    <dbReference type="NCBI Taxonomy" id="185007"/>
    <lineage>
        <taxon>Bacteria</taxon>
        <taxon>Bacillati</taxon>
        <taxon>Bacillota</taxon>
        <taxon>Clostridia</taxon>
        <taxon>Lachnospirales</taxon>
        <taxon>Lachnospiraceae</taxon>
        <taxon>Pseudobutyrivibrio</taxon>
    </lineage>
</organism>
<keyword evidence="5 8" id="KW-0249">Electron transport</keyword>
<evidence type="ECO:0000313" key="11">
    <source>
        <dbReference type="Proteomes" id="UP000199428"/>
    </source>
</evidence>
<dbReference type="PANTHER" id="PTHR30586:SF0">
    <property type="entry name" value="ION-TRANSLOCATING OXIDOREDUCTASE COMPLEX SUBUNIT E"/>
    <property type="match status" value="1"/>
</dbReference>
<dbReference type="AlphaFoldDB" id="A0A1G5RT57"/>
<dbReference type="GO" id="GO:0012505">
    <property type="term" value="C:endomembrane system"/>
    <property type="evidence" value="ECO:0007669"/>
    <property type="project" value="UniProtKB-SubCell"/>
</dbReference>
<feature type="transmembrane region" description="Helical" evidence="8">
    <location>
        <begin position="71"/>
        <end position="87"/>
    </location>
</feature>
<dbReference type="EMBL" id="FMWK01000003">
    <property type="protein sequence ID" value="SCZ77253.1"/>
    <property type="molecule type" value="Genomic_DNA"/>
</dbReference>
<evidence type="ECO:0000256" key="7">
    <source>
        <dbReference type="ARBA" id="ARBA00023136"/>
    </source>
</evidence>
<comment type="similarity">
    <text evidence="8">Belongs to the NqrDE/RnfAE family.</text>
</comment>
<dbReference type="Proteomes" id="UP000199428">
    <property type="component" value="Unassembled WGS sequence"/>
</dbReference>
<dbReference type="EC" id="7.-.-.-" evidence="8"/>
<evidence type="ECO:0000256" key="4">
    <source>
        <dbReference type="ARBA" id="ARBA00022967"/>
    </source>
</evidence>
<name>A0A1G5RT57_PSEXY</name>
<evidence type="ECO:0000256" key="9">
    <source>
        <dbReference type="SAM" id="MobiDB-lite"/>
    </source>
</evidence>
<feature type="transmembrane region" description="Helical" evidence="8">
    <location>
        <begin position="93"/>
        <end position="112"/>
    </location>
</feature>
<keyword evidence="3 8" id="KW-0812">Transmembrane</keyword>
<feature type="region of interest" description="Disordered" evidence="9">
    <location>
        <begin position="240"/>
        <end position="287"/>
    </location>
</feature>
<dbReference type="NCBIfam" id="TIGR01948">
    <property type="entry name" value="rnfE"/>
    <property type="match status" value="1"/>
</dbReference>
<dbReference type="Pfam" id="PF02508">
    <property type="entry name" value="Rnf-Nqr"/>
    <property type="match status" value="1"/>
</dbReference>
<keyword evidence="4 8" id="KW-1278">Translocase</keyword>
<evidence type="ECO:0000256" key="3">
    <source>
        <dbReference type="ARBA" id="ARBA00022692"/>
    </source>
</evidence>
<dbReference type="InterPro" id="IPR003667">
    <property type="entry name" value="NqrDE/RnfAE"/>
</dbReference>
<accession>A0A1G5RT57</accession>
<feature type="transmembrane region" description="Helical" evidence="8">
    <location>
        <begin position="20"/>
        <end position="51"/>
    </location>
</feature>
<reference evidence="10 11" key="1">
    <citation type="submission" date="2016-10" db="EMBL/GenBank/DDBJ databases">
        <authorList>
            <person name="de Groot N.N."/>
        </authorList>
    </citation>
    <scope>NUCLEOTIDE SEQUENCE [LARGE SCALE GENOMIC DNA]</scope>
    <source>
        <strain evidence="10 11">DSM 10317</strain>
    </source>
</reference>
<dbReference type="HAMAP" id="MF_00478">
    <property type="entry name" value="RsxE_RnfE"/>
    <property type="match status" value="1"/>
</dbReference>
<dbReference type="GO" id="GO:0005886">
    <property type="term" value="C:plasma membrane"/>
    <property type="evidence" value="ECO:0007669"/>
    <property type="project" value="UniProtKB-SubCell"/>
</dbReference>
<keyword evidence="8" id="KW-1003">Cell membrane</keyword>
<gene>
    <name evidence="8" type="primary">rnfE</name>
    <name evidence="10" type="ORF">SAMN02910350_00639</name>
</gene>
<comment type="function">
    <text evidence="8">Part of a membrane-bound complex that couples electron transfer with translocation of ions across the membrane.</text>
</comment>
<feature type="compositionally biased region" description="Basic and acidic residues" evidence="9">
    <location>
        <begin position="252"/>
        <end position="270"/>
    </location>
</feature>